<dbReference type="Proteomes" id="UP000095287">
    <property type="component" value="Unplaced"/>
</dbReference>
<evidence type="ECO:0000313" key="1">
    <source>
        <dbReference type="Proteomes" id="UP000095287"/>
    </source>
</evidence>
<keyword evidence="1" id="KW-1185">Reference proteome</keyword>
<reference evidence="2" key="1">
    <citation type="submission" date="2016-11" db="UniProtKB">
        <authorList>
            <consortium name="WormBaseParasite"/>
        </authorList>
    </citation>
    <scope>IDENTIFICATION</scope>
</reference>
<dbReference type="AlphaFoldDB" id="A0A1I8A5U6"/>
<name>A0A1I8A5U6_9BILA</name>
<evidence type="ECO:0000313" key="2">
    <source>
        <dbReference type="WBParaSite" id="L893_g33308.t1"/>
    </source>
</evidence>
<sequence>MYQRPEAICQRCVEAVSGEVVGDQLKLMKDAVEQARKLRRDRLIACLEREVLRLRDERNTSKNAAMCV</sequence>
<accession>A0A1I8A5U6</accession>
<organism evidence="1 2">
    <name type="scientific">Steinernema glaseri</name>
    <dbReference type="NCBI Taxonomy" id="37863"/>
    <lineage>
        <taxon>Eukaryota</taxon>
        <taxon>Metazoa</taxon>
        <taxon>Ecdysozoa</taxon>
        <taxon>Nematoda</taxon>
        <taxon>Chromadorea</taxon>
        <taxon>Rhabditida</taxon>
        <taxon>Tylenchina</taxon>
        <taxon>Panagrolaimomorpha</taxon>
        <taxon>Strongyloidoidea</taxon>
        <taxon>Steinernematidae</taxon>
        <taxon>Steinernema</taxon>
    </lineage>
</organism>
<protein>
    <submittedName>
        <fullName evidence="2">DUF1068 domain-containing protein</fullName>
    </submittedName>
</protein>
<dbReference type="WBParaSite" id="L893_g33308.t1">
    <property type="protein sequence ID" value="L893_g33308.t1"/>
    <property type="gene ID" value="L893_g33308"/>
</dbReference>
<proteinExistence type="predicted"/>